<comment type="function">
    <text evidence="9">Part of the Rad50/Mre11 complex, which is involved in the early steps of DNA double-strand break (DSB) repair. The complex may facilitate opening of the processed DNA ends to aid in the recruitment of HerA and NurA. Mre11 binds to DSB ends and has both double-stranded 3'-5' exonuclease activity and single-stranded endonuclease activity.</text>
</comment>
<evidence type="ECO:0000256" key="1">
    <source>
        <dbReference type="ARBA" id="ARBA00022722"/>
    </source>
</evidence>
<dbReference type="Pfam" id="PF00149">
    <property type="entry name" value="Metallophos"/>
    <property type="match status" value="1"/>
</dbReference>
<keyword evidence="3 9" id="KW-0255">Endonuclease</keyword>
<dbReference type="InterPro" id="IPR050535">
    <property type="entry name" value="DNA_Repair-Maintenance_Comp"/>
</dbReference>
<evidence type="ECO:0000256" key="2">
    <source>
        <dbReference type="ARBA" id="ARBA00022723"/>
    </source>
</evidence>
<dbReference type="GO" id="GO:0000403">
    <property type="term" value="F:Y-form DNA binding"/>
    <property type="evidence" value="ECO:0007669"/>
    <property type="project" value="UniProtKB-UniRule"/>
</dbReference>
<comment type="cofactor">
    <cofactor evidence="9">
        <name>Mn(2+)</name>
        <dbReference type="ChEBI" id="CHEBI:29035"/>
    </cofactor>
    <text evidence="9">Binds 2 manganese ions per subunit.</text>
</comment>
<evidence type="ECO:0000256" key="6">
    <source>
        <dbReference type="ARBA" id="ARBA00022839"/>
    </source>
</evidence>
<dbReference type="OrthoDB" id="11638at2157"/>
<dbReference type="RefSeq" id="WP_011998314.1">
    <property type="nucleotide sequence ID" value="NC_009776.1"/>
</dbReference>
<dbReference type="InterPro" id="IPR029052">
    <property type="entry name" value="Metallo-depent_PP-like"/>
</dbReference>
<dbReference type="GO" id="GO:0045027">
    <property type="term" value="F:DNA end binding"/>
    <property type="evidence" value="ECO:0007669"/>
    <property type="project" value="UniProtKB-UniRule"/>
</dbReference>
<dbReference type="PANTHER" id="PTHR30337:SF0">
    <property type="entry name" value="NUCLEASE SBCCD SUBUNIT D"/>
    <property type="match status" value="1"/>
</dbReference>
<gene>
    <name evidence="9" type="primary">mre11</name>
    <name evidence="11" type="ordered locus">Igni_0278</name>
</gene>
<keyword evidence="12" id="KW-1185">Reference proteome</keyword>
<dbReference type="AlphaFoldDB" id="A8A960"/>
<feature type="binding site" evidence="9">
    <location>
        <position position="49"/>
    </location>
    <ligand>
        <name>Mn(2+)</name>
        <dbReference type="ChEBI" id="CHEBI:29035"/>
        <label>2</label>
    </ligand>
</feature>
<evidence type="ECO:0000256" key="8">
    <source>
        <dbReference type="ARBA" id="ARBA00023211"/>
    </source>
</evidence>
<dbReference type="HAMAP" id="MF_02044">
    <property type="entry name" value="Mre11"/>
    <property type="match status" value="1"/>
</dbReference>
<dbReference type="PANTHER" id="PTHR30337">
    <property type="entry name" value="COMPONENT OF ATP-DEPENDENT DSDNA EXONUCLEASE"/>
    <property type="match status" value="1"/>
</dbReference>
<evidence type="ECO:0000256" key="7">
    <source>
        <dbReference type="ARBA" id="ARBA00023204"/>
    </source>
</evidence>
<feature type="binding site" evidence="9">
    <location>
        <position position="157"/>
    </location>
    <ligand>
        <name>Mn(2+)</name>
        <dbReference type="ChEBI" id="CHEBI:29035"/>
        <label>2</label>
    </ligand>
</feature>
<keyword evidence="6 9" id="KW-0269">Exonuclease</keyword>
<comment type="activity regulation">
    <text evidence="9">Nuclease activity is regulated by Rad50.</text>
</comment>
<feature type="active site" description="Proton donor" evidence="9">
    <location>
        <position position="87"/>
    </location>
</feature>
<dbReference type="GeneID" id="5563037"/>
<keyword evidence="2 9" id="KW-0479">Metal-binding</keyword>
<dbReference type="PhylomeDB" id="A8A960"/>
<protein>
    <recommendedName>
        <fullName evidence="9">DNA double-strand break repair protein Mre11</fullName>
        <ecNumber evidence="9">3.1.-.-</ecNumber>
    </recommendedName>
</protein>
<dbReference type="eggNOG" id="arCOG00397">
    <property type="taxonomic scope" value="Archaea"/>
</dbReference>
<evidence type="ECO:0000256" key="4">
    <source>
        <dbReference type="ARBA" id="ARBA00022763"/>
    </source>
</evidence>
<feature type="binding site" evidence="9">
    <location>
        <position position="10"/>
    </location>
    <ligand>
        <name>Mn(2+)</name>
        <dbReference type="ChEBI" id="CHEBI:29035"/>
        <label>1</label>
    </ligand>
</feature>
<keyword evidence="5 9" id="KW-0378">Hydrolase</keyword>
<evidence type="ECO:0000259" key="10">
    <source>
        <dbReference type="Pfam" id="PF00149"/>
    </source>
</evidence>
<dbReference type="Proteomes" id="UP000000262">
    <property type="component" value="Chromosome"/>
</dbReference>
<dbReference type="Gene3D" id="3.60.21.10">
    <property type="match status" value="1"/>
</dbReference>
<dbReference type="EMBL" id="CP000816">
    <property type="protein sequence ID" value="ABU81462.1"/>
    <property type="molecule type" value="Genomic_DNA"/>
</dbReference>
<sequence>MLIVHAADVHLGKRQYGLKEREEDFYKAFEDLVEATIREKADALVIAGDLFDTPVPDSTMKPFKVAVEGVRRLRENGIEVIMVAGDHDIPKVRGYPAIAYLSELTGAKLLRGELGAKGYELKGFTFYGDDAVTPSKRGPLERLRAVKPKKNSVLLLHVGLCRALPFSCVDEGLLPKGYKYYALGHVHKPTVLEVHGAPAAYPGSLEATTVDEVLWESSDNPLLRRGPLLVDLGGDEAQIVGKLNVYNRKQIIKKYELPKDYKRALAEAESVPQGAVVHLYLTGKVGKDAVRAISSKFQARALTVRVNFLAEEEEEVEETVTNFTGLEDLIIEFYGKELGRLLYELVKAAQERRSDELKRVAEEIFESGAWRRAQRASSQRGRRR</sequence>
<dbReference type="HOGENOM" id="CLU_026621_5_2_2"/>
<comment type="similarity">
    <text evidence="9">Belongs to the MRE11/RAD32 family.</text>
</comment>
<keyword evidence="1 9" id="KW-0540">Nuclease</keyword>
<feature type="binding site" evidence="9">
    <location>
        <position position="49"/>
    </location>
    <ligand>
        <name>Mn(2+)</name>
        <dbReference type="ChEBI" id="CHEBI:29035"/>
        <label>1</label>
    </ligand>
</feature>
<dbReference type="KEGG" id="iho:Igni_0278"/>
<dbReference type="SUPFAM" id="SSF56300">
    <property type="entry name" value="Metallo-dependent phosphatases"/>
    <property type="match status" value="1"/>
</dbReference>
<evidence type="ECO:0000313" key="12">
    <source>
        <dbReference type="Proteomes" id="UP000000262"/>
    </source>
</evidence>
<proteinExistence type="inferred from homology"/>
<dbReference type="EC" id="3.1.-.-" evidence="9"/>
<feature type="binding site" evidence="9">
    <location>
        <position position="185"/>
    </location>
    <ligand>
        <name>Mn(2+)</name>
        <dbReference type="ChEBI" id="CHEBI:29035"/>
        <label>2</label>
    </ligand>
</feature>
<organism evidence="11 12">
    <name type="scientific">Ignicoccus hospitalis (strain KIN4/I / DSM 18386 / JCM 14125)</name>
    <dbReference type="NCBI Taxonomy" id="453591"/>
    <lineage>
        <taxon>Archaea</taxon>
        <taxon>Thermoproteota</taxon>
        <taxon>Thermoprotei</taxon>
        <taxon>Desulfurococcales</taxon>
        <taxon>Desulfurococcaceae</taxon>
        <taxon>Ignicoccus</taxon>
    </lineage>
</organism>
<accession>A8A960</accession>
<dbReference type="GO" id="GO:0030145">
    <property type="term" value="F:manganese ion binding"/>
    <property type="evidence" value="ECO:0007669"/>
    <property type="project" value="UniProtKB-UniRule"/>
</dbReference>
<keyword evidence="8 9" id="KW-0464">Manganese</keyword>
<dbReference type="GO" id="GO:0004519">
    <property type="term" value="F:endonuclease activity"/>
    <property type="evidence" value="ECO:0007669"/>
    <property type="project" value="UniProtKB-UniRule"/>
</dbReference>
<keyword evidence="7 9" id="KW-0234">DNA repair</keyword>
<feature type="domain" description="Calcineurin-like phosphoesterase" evidence="10">
    <location>
        <begin position="1"/>
        <end position="189"/>
    </location>
</feature>
<dbReference type="GO" id="GO:0006302">
    <property type="term" value="P:double-strand break repair"/>
    <property type="evidence" value="ECO:0007669"/>
    <property type="project" value="UniProtKB-UniRule"/>
</dbReference>
<feature type="binding site" evidence="9">
    <location>
        <position position="86"/>
    </location>
    <ligand>
        <name>Mn(2+)</name>
        <dbReference type="ChEBI" id="CHEBI:29035"/>
        <label>2</label>
    </ligand>
</feature>
<dbReference type="CDD" id="cd00840">
    <property type="entry name" value="MPP_Mre11_N"/>
    <property type="match status" value="1"/>
</dbReference>
<name>A8A960_IGNH4</name>
<evidence type="ECO:0000256" key="9">
    <source>
        <dbReference type="HAMAP-Rule" id="MF_02044"/>
    </source>
</evidence>
<comment type="subunit">
    <text evidence="9">Homodimer. Forms a heterotetramer composed of two Mre11 subunits and two Rad50 subunits.</text>
</comment>
<keyword evidence="4 9" id="KW-0227">DNA damage</keyword>
<evidence type="ECO:0000256" key="5">
    <source>
        <dbReference type="ARBA" id="ARBA00022801"/>
    </source>
</evidence>
<evidence type="ECO:0000256" key="3">
    <source>
        <dbReference type="ARBA" id="ARBA00022759"/>
    </source>
</evidence>
<feature type="binding site" evidence="9">
    <location>
        <position position="187"/>
    </location>
    <ligand>
        <name>Mn(2+)</name>
        <dbReference type="ChEBI" id="CHEBI:29035"/>
        <label>1</label>
    </ligand>
</feature>
<dbReference type="STRING" id="453591.Igni_0278"/>
<dbReference type="GO" id="GO:0008408">
    <property type="term" value="F:3'-5' exonuclease activity"/>
    <property type="evidence" value="ECO:0007669"/>
    <property type="project" value="UniProtKB-UniRule"/>
</dbReference>
<dbReference type="InterPro" id="IPR041796">
    <property type="entry name" value="Mre11_N"/>
</dbReference>
<reference evidence="11 12" key="1">
    <citation type="journal article" date="2008" name="Genome Biol.">
        <title>A genomic analysis of the archaeal system Ignicoccus hospitalis-Nanoarchaeum equitans.</title>
        <authorList>
            <person name="Podar M."/>
            <person name="Anderson I."/>
            <person name="Makarova K.S."/>
            <person name="Elkins J.G."/>
            <person name="Ivanova N."/>
            <person name="Wall M.A."/>
            <person name="Lykidis A."/>
            <person name="Mavromatis K."/>
            <person name="Sun H."/>
            <person name="Hudson M.E."/>
            <person name="Chen W."/>
            <person name="Deciu C."/>
            <person name="Hutchison D."/>
            <person name="Eads J.R."/>
            <person name="Anderson A."/>
            <person name="Fernandes F."/>
            <person name="Szeto E."/>
            <person name="Lapidus A."/>
            <person name="Kyrpides N.C."/>
            <person name="Saier M.H.Jr."/>
            <person name="Richardson P.M."/>
            <person name="Rachel R."/>
            <person name="Huber H."/>
            <person name="Eisen J.A."/>
            <person name="Koonin E.V."/>
            <person name="Keller M."/>
            <person name="Stetter K.O."/>
        </authorList>
    </citation>
    <scope>NUCLEOTIDE SEQUENCE [LARGE SCALE GENOMIC DNA]</scope>
    <source>
        <strain evidence="12">KIN4/I / DSM 18386 / JCM 14125</strain>
    </source>
</reference>
<feature type="binding site" evidence="9">
    <location>
        <position position="8"/>
    </location>
    <ligand>
        <name>Mn(2+)</name>
        <dbReference type="ChEBI" id="CHEBI:29035"/>
        <label>1</label>
    </ligand>
</feature>
<dbReference type="InterPro" id="IPR004843">
    <property type="entry name" value="Calcineurin-like_PHP"/>
</dbReference>
<evidence type="ECO:0000313" key="11">
    <source>
        <dbReference type="EMBL" id="ABU81462.1"/>
    </source>
</evidence>
<dbReference type="InterPro" id="IPR032885">
    <property type="entry name" value="Mre11_archaea-type"/>
</dbReference>